<reference evidence="6" key="1">
    <citation type="submission" date="2021-05" db="EMBL/GenBank/DDBJ databases">
        <authorList>
            <person name="Pietrasiak N."/>
            <person name="Ward R."/>
            <person name="Stajich J.E."/>
            <person name="Kurbessoian T."/>
        </authorList>
    </citation>
    <scope>NUCLEOTIDE SEQUENCE</scope>
    <source>
        <strain evidence="6">CPER-KK1</strain>
    </source>
</reference>
<evidence type="ECO:0000259" key="5">
    <source>
        <dbReference type="Pfam" id="PF20703"/>
    </source>
</evidence>
<dbReference type="InterPro" id="IPR027417">
    <property type="entry name" value="P-loop_NTPase"/>
</dbReference>
<dbReference type="InterPro" id="IPR015943">
    <property type="entry name" value="WD40/YVTN_repeat-like_dom_sf"/>
</dbReference>
<dbReference type="SUPFAM" id="SSF52540">
    <property type="entry name" value="P-loop containing nucleoside triphosphate hydrolases"/>
    <property type="match status" value="1"/>
</dbReference>
<evidence type="ECO:0000256" key="1">
    <source>
        <dbReference type="ARBA" id="ARBA00022574"/>
    </source>
</evidence>
<dbReference type="EMBL" id="JAHHIF010000004">
    <property type="protein sequence ID" value="MBW4543623.1"/>
    <property type="molecule type" value="Genomic_DNA"/>
</dbReference>
<evidence type="ECO:0000256" key="2">
    <source>
        <dbReference type="ARBA" id="ARBA00022737"/>
    </source>
</evidence>
<comment type="caution">
    <text evidence="6">The sequence shown here is derived from an EMBL/GenBank/DDBJ whole genome shotgun (WGS) entry which is preliminary data.</text>
</comment>
<evidence type="ECO:0000256" key="4">
    <source>
        <dbReference type="SAM" id="Coils"/>
    </source>
</evidence>
<gene>
    <name evidence="6" type="ORF">KME25_04115</name>
</gene>
<feature type="repeat" description="WD" evidence="3">
    <location>
        <begin position="1406"/>
        <end position="1440"/>
    </location>
</feature>
<feature type="repeat" description="WD" evidence="3">
    <location>
        <begin position="1118"/>
        <end position="1152"/>
    </location>
</feature>
<dbReference type="Gene3D" id="3.40.50.300">
    <property type="entry name" value="P-loop containing nucleotide triphosphate hydrolases"/>
    <property type="match status" value="1"/>
</dbReference>
<dbReference type="InterPro" id="IPR050349">
    <property type="entry name" value="WD_LIS1/nudF_dynein_reg"/>
</dbReference>
<keyword evidence="1 3" id="KW-0853">WD repeat</keyword>
<dbReference type="PROSITE" id="PS50082">
    <property type="entry name" value="WD_REPEATS_2"/>
    <property type="match status" value="14"/>
</dbReference>
<feature type="domain" description="Novel STAND NTPase 1" evidence="5">
    <location>
        <begin position="515"/>
        <end position="915"/>
    </location>
</feature>
<dbReference type="InterPro" id="IPR049052">
    <property type="entry name" value="nSTAND1"/>
</dbReference>
<accession>A0A951PJ83</accession>
<feature type="repeat" description="WD" evidence="3">
    <location>
        <begin position="1529"/>
        <end position="1559"/>
    </location>
</feature>
<feature type="repeat" description="WD" evidence="3">
    <location>
        <begin position="1242"/>
        <end position="1283"/>
    </location>
</feature>
<dbReference type="Pfam" id="PF00400">
    <property type="entry name" value="WD40"/>
    <property type="match status" value="14"/>
</dbReference>
<dbReference type="InterPro" id="IPR019734">
    <property type="entry name" value="TPR_rpt"/>
</dbReference>
<dbReference type="PROSITE" id="PS50294">
    <property type="entry name" value="WD_REPEATS_REGION"/>
    <property type="match status" value="13"/>
</dbReference>
<keyword evidence="4" id="KW-0175">Coiled coil</keyword>
<dbReference type="Gene3D" id="2.130.10.10">
    <property type="entry name" value="YVTN repeat-like/Quinoprotein amine dehydrogenase"/>
    <property type="match status" value="5"/>
</dbReference>
<evidence type="ECO:0000313" key="6">
    <source>
        <dbReference type="EMBL" id="MBW4543623.1"/>
    </source>
</evidence>
<feature type="repeat" description="WD" evidence="3">
    <location>
        <begin position="1036"/>
        <end position="1077"/>
    </location>
</feature>
<dbReference type="InterPro" id="IPR020472">
    <property type="entry name" value="WD40_PAC1"/>
</dbReference>
<dbReference type="Pfam" id="PF20703">
    <property type="entry name" value="nSTAND1"/>
    <property type="match status" value="1"/>
</dbReference>
<feature type="repeat" description="WD" evidence="3">
    <location>
        <begin position="1488"/>
        <end position="1529"/>
    </location>
</feature>
<dbReference type="PANTHER" id="PTHR44129">
    <property type="entry name" value="WD REPEAT-CONTAINING PROTEIN POP1"/>
    <property type="match status" value="1"/>
</dbReference>
<evidence type="ECO:0000313" key="7">
    <source>
        <dbReference type="Proteomes" id="UP000753908"/>
    </source>
</evidence>
<dbReference type="Proteomes" id="UP000753908">
    <property type="component" value="Unassembled WGS sequence"/>
</dbReference>
<dbReference type="InterPro" id="IPR001680">
    <property type="entry name" value="WD40_rpt"/>
</dbReference>
<sequence>MNDLPESEDIAAFNEKALQTLANKIELTEGFSLILVRCNYASVRSRMVSLLREICSVEIRELVLEESVKTLYTTIQSALGEEQPDALMVFGLEAVSNIDKVLVSANLVRDEFRRNFLFPVILWVNDEVLQKLIRLAPDLESFATTTEFAIATDELIDTINKSADDAFKKILGAGAGKFLDNAVLNIAVDSRHRSELESALRDLQRRVKQLDPELEANLQFLLGRDAQANGKMEKAGQYYEQSLAFWKHSDCVERHGGLLFYLGLWWRRYAVLHRAEYRQACLQAKTFFQQCIKVFQQGNRPDLATKFINALGEVLTRLKEWDEVERVAKDSIHLHQTYRDKSHLASSGYAYGLLAEVALKKSNWSEARNYAKLALQKNAEPEVVTHILNANKDWSWAWQQYQSLYLLLLAQSQQHLGQQQEALSNLENARQECNPQYDPQLYIRILKTLRSLYFNQGEYLKAFEIKQEQRSIEAQYGFRPFTGAGSLLPLKRVTNPALQTADIDVIARERITATGQHQDISNLIERISRNDHKLIVIHGMSGVGKSSLLRAGLVPDLKQRTISDRNVLPVLLRRVIYTNWVKELGRQLAEILAENEIRTQSNQEENFSPESFDSQELKLDSIEAIIEQLRRNVESNLLTVLIFDQFEEFFFICTNLCERQQFYEFLRVCLNLPYLKVILSLREDYLHYLLECDRYTNLDVINQNILDKNIRYYLGDFSPKRAKSVIRELTERSQFYLQPELIDQLVQDLVGELGEIRPIELQVVGAQLQTDYITTLEQYHQLGSNPKEKLVQRSLEDVIKDCGAENERAARLVLYLLTNENGTRPLKTRAELIADLEVLGFESETKQLDLVLEILVGSGLVFLVPESPANRYQLVHDYLVAFIRQQQAPDLLEELVEAKEKQKLTEAQLRQALREKEEVLRLEQQERKRAEIAEIEALSSLSQALLLSHDHLGALVAGIKAVKKLEAMEALADLKIRTVDRLRQTVYSVRERNRFHGHREALKSVCFSPNGQMLASASSDRTVKLWALDGTELQTFHGHNDKVFTVNFSPDGQMLASAGDDCTVKLWALDGTEVQTFYGHSDKVFTVSFSPDGQMLASASLDTTVKLWRLDGTQVQTFHGHSGSVSSVSFSPDGQMIASASFDRTIKLWRLDGTPVQTLRGQSRFFDISFSPDGQRLAAASSNRTIKVWRLDGTQVQTLQGHGDKVYQISFSPDGQMLASASLDTTVKLWRLDGDGTEVQTFHGHSDKVNSVSFSPDGQMLASASGDRTVKLWYLNSQELQIFHKHCSPVSSVSFSPNGQTLASASSDRTIKLWCLDGTELQTFRGHSDLVGSVSFSPDGQLLASGSRDRTMKLWRLDGTELRTFQGHSDWVRSISFSPDGQLLASGSSDNTIKLWSLDGTELQTIHGHSDRVYSLCFSPDGQIIASASTDRTVKLWSLDGTELQIFRGHTNKVCSVSFSPDGQTIASASDDQTVKLWRLDGTELQTFYGHSSSVFCVRFSPDGQTLASASRDRTVKLWRLDGTELQTFQKHSDWVWDVSFSPDGQTLASASHDSTVMLIRWNLGLEDLLVRGCNWLRDYLKTNPNVSESDNPCGMLR</sequence>
<keyword evidence="2" id="KW-0677">Repeat</keyword>
<feature type="repeat" description="WD" evidence="3">
    <location>
        <begin position="995"/>
        <end position="1036"/>
    </location>
</feature>
<proteinExistence type="predicted"/>
<dbReference type="PRINTS" id="PR00320">
    <property type="entry name" value="GPROTEINBRPT"/>
</dbReference>
<reference evidence="6" key="2">
    <citation type="journal article" date="2022" name="Microbiol. Resour. Announc.">
        <title>Metagenome Sequencing to Explore Phylogenomics of Terrestrial Cyanobacteria.</title>
        <authorList>
            <person name="Ward R.D."/>
            <person name="Stajich J.E."/>
            <person name="Johansen J.R."/>
            <person name="Huntemann M."/>
            <person name="Clum A."/>
            <person name="Foster B."/>
            <person name="Foster B."/>
            <person name="Roux S."/>
            <person name="Palaniappan K."/>
            <person name="Varghese N."/>
            <person name="Mukherjee S."/>
            <person name="Reddy T.B.K."/>
            <person name="Daum C."/>
            <person name="Copeland A."/>
            <person name="Chen I.A."/>
            <person name="Ivanova N.N."/>
            <person name="Kyrpides N.C."/>
            <person name="Shapiro N."/>
            <person name="Eloe-Fadrosh E.A."/>
            <person name="Pietrasiak N."/>
        </authorList>
    </citation>
    <scope>NUCLEOTIDE SEQUENCE</scope>
    <source>
        <strain evidence="6">CPER-KK1</strain>
    </source>
</reference>
<evidence type="ECO:0000256" key="3">
    <source>
        <dbReference type="PROSITE-ProRule" id="PRU00221"/>
    </source>
</evidence>
<feature type="repeat" description="WD" evidence="3">
    <location>
        <begin position="1365"/>
        <end position="1406"/>
    </location>
</feature>
<name>A0A951PJ83_9CYAN</name>
<dbReference type="CDD" id="cd00200">
    <property type="entry name" value="WD40"/>
    <property type="match status" value="2"/>
</dbReference>
<feature type="repeat" description="WD" evidence="3">
    <location>
        <begin position="1283"/>
        <end position="1314"/>
    </location>
</feature>
<dbReference type="InterPro" id="IPR011990">
    <property type="entry name" value="TPR-like_helical_dom_sf"/>
</dbReference>
<feature type="repeat" description="WD" evidence="3">
    <location>
        <begin position="1324"/>
        <end position="1365"/>
    </location>
</feature>
<dbReference type="SUPFAM" id="SSF50978">
    <property type="entry name" value="WD40 repeat-like"/>
    <property type="match status" value="2"/>
</dbReference>
<feature type="coiled-coil region" evidence="4">
    <location>
        <begin position="892"/>
        <end position="933"/>
    </location>
</feature>
<organism evidence="6 7">
    <name type="scientific">Symplocastrum torsivum CPER-KK1</name>
    <dbReference type="NCBI Taxonomy" id="450513"/>
    <lineage>
        <taxon>Bacteria</taxon>
        <taxon>Bacillati</taxon>
        <taxon>Cyanobacteriota</taxon>
        <taxon>Cyanophyceae</taxon>
        <taxon>Oscillatoriophycideae</taxon>
        <taxon>Oscillatoriales</taxon>
        <taxon>Microcoleaceae</taxon>
        <taxon>Symplocastrum</taxon>
    </lineage>
</organism>
<dbReference type="SUPFAM" id="SSF48452">
    <property type="entry name" value="TPR-like"/>
    <property type="match status" value="1"/>
</dbReference>
<feature type="repeat" description="WD" evidence="3">
    <location>
        <begin position="1199"/>
        <end position="1233"/>
    </location>
</feature>
<feature type="repeat" description="WD" evidence="3">
    <location>
        <begin position="1168"/>
        <end position="1199"/>
    </location>
</feature>
<dbReference type="SMART" id="SM00028">
    <property type="entry name" value="TPR"/>
    <property type="match status" value="4"/>
</dbReference>
<dbReference type="Gene3D" id="1.25.40.10">
    <property type="entry name" value="Tetratricopeptide repeat domain"/>
    <property type="match status" value="1"/>
</dbReference>
<feature type="repeat" description="WD" evidence="3">
    <location>
        <begin position="1077"/>
        <end position="1118"/>
    </location>
</feature>
<feature type="repeat" description="WD" evidence="3">
    <location>
        <begin position="1447"/>
        <end position="1488"/>
    </location>
</feature>
<dbReference type="SMART" id="SM00320">
    <property type="entry name" value="WD40"/>
    <property type="match status" value="14"/>
</dbReference>
<protein>
    <recommendedName>
        <fullName evidence="5">Novel STAND NTPase 1 domain-containing protein</fullName>
    </recommendedName>
</protein>
<dbReference type="InterPro" id="IPR036322">
    <property type="entry name" value="WD40_repeat_dom_sf"/>
</dbReference>